<dbReference type="InterPro" id="IPR017927">
    <property type="entry name" value="FAD-bd_FR_type"/>
</dbReference>
<dbReference type="OrthoDB" id="9806195at2"/>
<dbReference type="AlphaFoldDB" id="A0A1M5LYE8"/>
<dbReference type="InterPro" id="IPR050415">
    <property type="entry name" value="MRET"/>
</dbReference>
<dbReference type="STRING" id="490188.SAMN04488068_1164"/>
<dbReference type="GO" id="GO:0051536">
    <property type="term" value="F:iron-sulfur cluster binding"/>
    <property type="evidence" value="ECO:0007669"/>
    <property type="project" value="InterPro"/>
</dbReference>
<dbReference type="EMBL" id="FQWZ01000002">
    <property type="protein sequence ID" value="SHG70035.1"/>
    <property type="molecule type" value="Genomic_DNA"/>
</dbReference>
<keyword evidence="4" id="KW-1185">Reference proteome</keyword>
<proteinExistence type="predicted"/>
<dbReference type="PROSITE" id="PS51384">
    <property type="entry name" value="FAD_FR"/>
    <property type="match status" value="1"/>
</dbReference>
<dbReference type="InterPro" id="IPR001041">
    <property type="entry name" value="2Fe-2S_ferredoxin-type"/>
</dbReference>
<dbReference type="SUPFAM" id="SSF63380">
    <property type="entry name" value="Riboflavin synthase domain-like"/>
    <property type="match status" value="1"/>
</dbReference>
<dbReference type="SUPFAM" id="SSF52343">
    <property type="entry name" value="Ferredoxin reductase-like, C-terminal NADP-linked domain"/>
    <property type="match status" value="1"/>
</dbReference>
<dbReference type="InterPro" id="IPR036010">
    <property type="entry name" value="2Fe-2S_ferredoxin-like_sf"/>
</dbReference>
<dbReference type="Pfam" id="PF00970">
    <property type="entry name" value="FAD_binding_6"/>
    <property type="match status" value="1"/>
</dbReference>
<dbReference type="RefSeq" id="WP_072895168.1">
    <property type="nucleotide sequence ID" value="NZ_FQWZ01000002.1"/>
</dbReference>
<dbReference type="InterPro" id="IPR008333">
    <property type="entry name" value="Cbr1-like_FAD-bd_dom"/>
</dbReference>
<dbReference type="PROSITE" id="PS51085">
    <property type="entry name" value="2FE2S_FER_2"/>
    <property type="match status" value="1"/>
</dbReference>
<dbReference type="Proteomes" id="UP000199758">
    <property type="component" value="Unassembled WGS sequence"/>
</dbReference>
<dbReference type="Gene3D" id="3.10.20.30">
    <property type="match status" value="1"/>
</dbReference>
<dbReference type="Gene3D" id="3.40.50.80">
    <property type="entry name" value="Nucleotide-binding domain of ferredoxin-NADP reductase (FNR) module"/>
    <property type="match status" value="1"/>
</dbReference>
<organism evidence="3 4">
    <name type="scientific">Hydrocarboniphaga daqingensis</name>
    <dbReference type="NCBI Taxonomy" id="490188"/>
    <lineage>
        <taxon>Bacteria</taxon>
        <taxon>Pseudomonadati</taxon>
        <taxon>Pseudomonadota</taxon>
        <taxon>Gammaproteobacteria</taxon>
        <taxon>Nevskiales</taxon>
        <taxon>Nevskiaceae</taxon>
        <taxon>Hydrocarboniphaga</taxon>
    </lineage>
</organism>
<dbReference type="InterPro" id="IPR039261">
    <property type="entry name" value="FNR_nucleotide-bd"/>
</dbReference>
<dbReference type="Gene3D" id="2.40.30.10">
    <property type="entry name" value="Translation factors"/>
    <property type="match status" value="1"/>
</dbReference>
<dbReference type="InterPro" id="IPR012675">
    <property type="entry name" value="Beta-grasp_dom_sf"/>
</dbReference>
<evidence type="ECO:0000259" key="2">
    <source>
        <dbReference type="PROSITE" id="PS51384"/>
    </source>
</evidence>
<evidence type="ECO:0000313" key="3">
    <source>
        <dbReference type="EMBL" id="SHG70035.1"/>
    </source>
</evidence>
<dbReference type="InterPro" id="IPR017938">
    <property type="entry name" value="Riboflavin_synthase-like_b-brl"/>
</dbReference>
<dbReference type="Pfam" id="PF00175">
    <property type="entry name" value="NAD_binding_1"/>
    <property type="match status" value="1"/>
</dbReference>
<name>A0A1M5LYE8_9GAMM</name>
<dbReference type="PANTHER" id="PTHR47354">
    <property type="entry name" value="NADH OXIDOREDUCTASE HCR"/>
    <property type="match status" value="1"/>
</dbReference>
<dbReference type="PRINTS" id="PR00410">
    <property type="entry name" value="PHEHYDRXLASE"/>
</dbReference>
<feature type="domain" description="2Fe-2S ferredoxin-type" evidence="1">
    <location>
        <begin position="19"/>
        <end position="110"/>
    </location>
</feature>
<protein>
    <submittedName>
        <fullName evidence="3">Ferredoxin-NADP reductase</fullName>
    </submittedName>
</protein>
<sequence length="357" mass="38937">MITDNPAAPAADGGRTSTCRIRLNGSDEQFDVARNDLLLLSAIGQGIDYPHNCRVGVCGRCKTRLLQGRISPMVDFALSPLTNEELKDGYILACQAKVRTDLLIDVQLGTQAILPVSMVASRVVRWRRLPGEVIDLRLQLESPLMFNAGQYVTIAASGSFVRRSYSICDAPPDPSGEGAREIGLMIKRLPGGEFSEWLFAEDRTGTRIWVEGPFGMMGIDDEPRDGLCVAGGTGLAPVLSIASDRLARHEATTFTIVLGLRSQQDAFADSYLEALQRRYPTRLRVLRILSHEPADSNWSGLRGLVTAALDDALGIDYRAVSAFVCGSLPMVEAVERVLLRQGVPASRIHADKFLPSR</sequence>
<feature type="domain" description="FAD-binding FR-type" evidence="2">
    <location>
        <begin position="116"/>
        <end position="220"/>
    </location>
</feature>
<dbReference type="InterPro" id="IPR001433">
    <property type="entry name" value="OxRdtase_FAD/NAD-bd"/>
</dbReference>
<accession>A0A1M5LYE8</accession>
<dbReference type="PANTHER" id="PTHR47354:SF5">
    <property type="entry name" value="PROTEIN RFBI"/>
    <property type="match status" value="1"/>
</dbReference>
<dbReference type="CDD" id="cd00207">
    <property type="entry name" value="fer2"/>
    <property type="match status" value="1"/>
</dbReference>
<dbReference type="GO" id="GO:0016491">
    <property type="term" value="F:oxidoreductase activity"/>
    <property type="evidence" value="ECO:0007669"/>
    <property type="project" value="InterPro"/>
</dbReference>
<evidence type="ECO:0000259" key="1">
    <source>
        <dbReference type="PROSITE" id="PS51085"/>
    </source>
</evidence>
<dbReference type="Pfam" id="PF00111">
    <property type="entry name" value="Fer2"/>
    <property type="match status" value="1"/>
</dbReference>
<dbReference type="SUPFAM" id="SSF54292">
    <property type="entry name" value="2Fe-2S ferredoxin-like"/>
    <property type="match status" value="1"/>
</dbReference>
<gene>
    <name evidence="3" type="ORF">SAMN04488068_1164</name>
</gene>
<reference evidence="3 4" key="1">
    <citation type="submission" date="2016-11" db="EMBL/GenBank/DDBJ databases">
        <authorList>
            <person name="Jaros S."/>
            <person name="Januszkiewicz K."/>
            <person name="Wedrychowicz H."/>
        </authorList>
    </citation>
    <scope>NUCLEOTIDE SEQUENCE [LARGE SCALE GENOMIC DNA]</scope>
    <source>
        <strain evidence="3 4">CGMCC 1.7049</strain>
    </source>
</reference>
<evidence type="ECO:0000313" key="4">
    <source>
        <dbReference type="Proteomes" id="UP000199758"/>
    </source>
</evidence>